<comment type="caution">
    <text evidence="1">The sequence shown here is derived from an EMBL/GenBank/DDBJ whole genome shotgun (WGS) entry which is preliminary data.</text>
</comment>
<sequence length="123" mass="14511">WALDHDVALFTDNYKFAEKKETHSTFYNTLHKINNDICMPQEVHDIAQKLIENSKPDACTYYHALVGVLQVLKWMRLLPRPSKHHGIYHDIFSKDLLVPEENLEILFHFLFGLLSIGRYRESK</sequence>
<protein>
    <submittedName>
        <fullName evidence="1">35199_t:CDS:1</fullName>
    </submittedName>
</protein>
<dbReference type="Proteomes" id="UP000789901">
    <property type="component" value="Unassembled WGS sequence"/>
</dbReference>
<evidence type="ECO:0000313" key="2">
    <source>
        <dbReference type="Proteomes" id="UP000789901"/>
    </source>
</evidence>
<reference evidence="1 2" key="1">
    <citation type="submission" date="2021-06" db="EMBL/GenBank/DDBJ databases">
        <authorList>
            <person name="Kallberg Y."/>
            <person name="Tangrot J."/>
            <person name="Rosling A."/>
        </authorList>
    </citation>
    <scope>NUCLEOTIDE SEQUENCE [LARGE SCALE GENOMIC DNA]</scope>
    <source>
        <strain evidence="1 2">120-4 pot B 10/14</strain>
    </source>
</reference>
<organism evidence="1 2">
    <name type="scientific">Gigaspora margarita</name>
    <dbReference type="NCBI Taxonomy" id="4874"/>
    <lineage>
        <taxon>Eukaryota</taxon>
        <taxon>Fungi</taxon>
        <taxon>Fungi incertae sedis</taxon>
        <taxon>Mucoromycota</taxon>
        <taxon>Glomeromycotina</taxon>
        <taxon>Glomeromycetes</taxon>
        <taxon>Diversisporales</taxon>
        <taxon>Gigasporaceae</taxon>
        <taxon>Gigaspora</taxon>
    </lineage>
</organism>
<gene>
    <name evidence="1" type="ORF">GMARGA_LOCUS16905</name>
</gene>
<accession>A0ABN7VC87</accession>
<keyword evidence="2" id="KW-1185">Reference proteome</keyword>
<evidence type="ECO:0000313" key="1">
    <source>
        <dbReference type="EMBL" id="CAG8755917.1"/>
    </source>
</evidence>
<proteinExistence type="predicted"/>
<name>A0ABN7VC87_GIGMA</name>
<dbReference type="EMBL" id="CAJVQB010012494">
    <property type="protein sequence ID" value="CAG8755917.1"/>
    <property type="molecule type" value="Genomic_DNA"/>
</dbReference>
<feature type="non-terminal residue" evidence="1">
    <location>
        <position position="1"/>
    </location>
</feature>